<reference evidence="2 3" key="1">
    <citation type="journal article" date="2019" name="Genome Biol. Evol.">
        <title>Insights into the evolution of the New World diploid cottons (Gossypium, subgenus Houzingenia) based on genome sequencing.</title>
        <authorList>
            <person name="Grover C.E."/>
            <person name="Arick M.A. 2nd"/>
            <person name="Thrash A."/>
            <person name="Conover J.L."/>
            <person name="Sanders W.S."/>
            <person name="Peterson D.G."/>
            <person name="Frelichowski J.E."/>
            <person name="Scheffler J.A."/>
            <person name="Scheffler B.E."/>
            <person name="Wendel J.F."/>
        </authorList>
    </citation>
    <scope>NUCLEOTIDE SEQUENCE [LARGE SCALE GENOMIC DNA]</scope>
    <source>
        <strain evidence="2">185</strain>
        <tissue evidence="2">Leaf</tissue>
    </source>
</reference>
<protein>
    <submittedName>
        <fullName evidence="2">Uncharacterized protein</fullName>
    </submittedName>
</protein>
<feature type="compositionally biased region" description="Polar residues" evidence="1">
    <location>
        <begin position="12"/>
        <end position="22"/>
    </location>
</feature>
<dbReference type="EMBL" id="JABFAA010000002">
    <property type="protein sequence ID" value="MBA0676380.1"/>
    <property type="molecule type" value="Genomic_DNA"/>
</dbReference>
<accession>A0A7J8WND4</accession>
<sequence>MLDQKESFKPLQVQSMQKQKQM</sequence>
<evidence type="ECO:0000313" key="3">
    <source>
        <dbReference type="Proteomes" id="UP000593577"/>
    </source>
</evidence>
<feature type="region of interest" description="Disordered" evidence="1">
    <location>
        <begin position="1"/>
        <end position="22"/>
    </location>
</feature>
<dbReference type="AlphaFoldDB" id="A0A7J8WND4"/>
<proteinExistence type="predicted"/>
<dbReference type="Proteomes" id="UP000593577">
    <property type="component" value="Unassembled WGS sequence"/>
</dbReference>
<comment type="caution">
    <text evidence="2">The sequence shown here is derived from an EMBL/GenBank/DDBJ whole genome shotgun (WGS) entry which is preliminary data.</text>
</comment>
<evidence type="ECO:0000256" key="1">
    <source>
        <dbReference type="SAM" id="MobiDB-lite"/>
    </source>
</evidence>
<evidence type="ECO:0000313" key="2">
    <source>
        <dbReference type="EMBL" id="MBA0676380.1"/>
    </source>
</evidence>
<organism evidence="2 3">
    <name type="scientific">Gossypium aridum</name>
    <name type="common">American cotton</name>
    <name type="synonym">Erioxylum aridum</name>
    <dbReference type="NCBI Taxonomy" id="34290"/>
    <lineage>
        <taxon>Eukaryota</taxon>
        <taxon>Viridiplantae</taxon>
        <taxon>Streptophyta</taxon>
        <taxon>Embryophyta</taxon>
        <taxon>Tracheophyta</taxon>
        <taxon>Spermatophyta</taxon>
        <taxon>Magnoliopsida</taxon>
        <taxon>eudicotyledons</taxon>
        <taxon>Gunneridae</taxon>
        <taxon>Pentapetalae</taxon>
        <taxon>rosids</taxon>
        <taxon>malvids</taxon>
        <taxon>Malvales</taxon>
        <taxon>Malvaceae</taxon>
        <taxon>Malvoideae</taxon>
        <taxon>Gossypium</taxon>
    </lineage>
</organism>
<name>A0A7J8WND4_GOSAI</name>
<gene>
    <name evidence="2" type="ORF">Goari_017859</name>
</gene>
<keyword evidence="3" id="KW-1185">Reference proteome</keyword>